<evidence type="ECO:0000313" key="4">
    <source>
        <dbReference type="Proteomes" id="UP000008493"/>
    </source>
</evidence>
<gene>
    <name evidence="3" type="ORF">AGABI1DRAFT_68602</name>
</gene>
<dbReference type="InParanoid" id="K5X4G4"/>
<dbReference type="STRING" id="597362.K5X4G4"/>
<organism evidence="3 4">
    <name type="scientific">Agaricus bisporus var. burnettii (strain JB137-S8 / ATCC MYA-4627 / FGSC 10392)</name>
    <name type="common">White button mushroom</name>
    <dbReference type="NCBI Taxonomy" id="597362"/>
    <lineage>
        <taxon>Eukaryota</taxon>
        <taxon>Fungi</taxon>
        <taxon>Dikarya</taxon>
        <taxon>Basidiomycota</taxon>
        <taxon>Agaricomycotina</taxon>
        <taxon>Agaricomycetes</taxon>
        <taxon>Agaricomycetidae</taxon>
        <taxon>Agaricales</taxon>
        <taxon>Agaricineae</taxon>
        <taxon>Agaricaceae</taxon>
        <taxon>Agaricus</taxon>
    </lineage>
</organism>
<accession>K5X4G4</accession>
<dbReference type="OMA" id="PRRALDM"/>
<evidence type="ECO:0000313" key="3">
    <source>
        <dbReference type="EMBL" id="EKM82721.1"/>
    </source>
</evidence>
<dbReference type="KEGG" id="abp:AGABI1DRAFT68602"/>
<dbReference type="Gene3D" id="1.25.10.10">
    <property type="entry name" value="Leucine-rich Repeat Variant"/>
    <property type="match status" value="2"/>
</dbReference>
<dbReference type="OrthoDB" id="26149at2759"/>
<evidence type="ECO:0000256" key="1">
    <source>
        <dbReference type="SAM" id="Coils"/>
    </source>
</evidence>
<dbReference type="SUPFAM" id="SSF48371">
    <property type="entry name" value="ARM repeat"/>
    <property type="match status" value="1"/>
</dbReference>
<protein>
    <submittedName>
        <fullName evidence="3">Uncharacterized protein</fullName>
    </submittedName>
</protein>
<dbReference type="InterPro" id="IPR040144">
    <property type="entry name" value="RAP1GDS1"/>
</dbReference>
<proteinExistence type="predicted"/>
<dbReference type="AlphaFoldDB" id="K5X4G4"/>
<dbReference type="Proteomes" id="UP000008493">
    <property type="component" value="Unassembled WGS sequence"/>
</dbReference>
<feature type="region of interest" description="Disordered" evidence="2">
    <location>
        <begin position="647"/>
        <end position="671"/>
    </location>
</feature>
<dbReference type="HOGENOM" id="CLU_007321_1_1_1"/>
<dbReference type="EMBL" id="JH971386">
    <property type="protein sequence ID" value="EKM82721.1"/>
    <property type="molecule type" value="Genomic_DNA"/>
</dbReference>
<keyword evidence="4" id="KW-1185">Reference proteome</keyword>
<evidence type="ECO:0000256" key="2">
    <source>
        <dbReference type="SAM" id="MobiDB-lite"/>
    </source>
</evidence>
<name>K5X4G4_AGABU</name>
<dbReference type="RefSeq" id="XP_007326250.1">
    <property type="nucleotide sequence ID" value="XM_007326188.1"/>
</dbReference>
<dbReference type="eggNOG" id="KOG4500">
    <property type="taxonomic scope" value="Eukaryota"/>
</dbReference>
<dbReference type="InterPro" id="IPR011989">
    <property type="entry name" value="ARM-like"/>
</dbReference>
<dbReference type="PANTHER" id="PTHR10957">
    <property type="entry name" value="RAP1 GTPASE-GDP DISSOCIATION STIMULATOR 1"/>
    <property type="match status" value="1"/>
</dbReference>
<reference evidence="4" key="1">
    <citation type="journal article" date="2012" name="Proc. Natl. Acad. Sci. U.S.A.">
        <title>Genome sequence of the button mushroom Agaricus bisporus reveals mechanisms governing adaptation to a humic-rich ecological niche.</title>
        <authorList>
            <person name="Morin E."/>
            <person name="Kohler A."/>
            <person name="Baker A.R."/>
            <person name="Foulongne-Oriol M."/>
            <person name="Lombard V."/>
            <person name="Nagy L.G."/>
            <person name="Ohm R.A."/>
            <person name="Patyshakuliyeva A."/>
            <person name="Brun A."/>
            <person name="Aerts A.L."/>
            <person name="Bailey A.M."/>
            <person name="Billette C."/>
            <person name="Coutinho P.M."/>
            <person name="Deakin G."/>
            <person name="Doddapaneni H."/>
            <person name="Floudas D."/>
            <person name="Grimwood J."/>
            <person name="Hilden K."/>
            <person name="Kuees U."/>
            <person name="LaButti K.M."/>
            <person name="Lapidus A."/>
            <person name="Lindquist E.A."/>
            <person name="Lucas S.M."/>
            <person name="Murat C."/>
            <person name="Riley R.W."/>
            <person name="Salamov A.A."/>
            <person name="Schmutz J."/>
            <person name="Subramanian V."/>
            <person name="Woesten H.A.B."/>
            <person name="Xu J."/>
            <person name="Eastwood D.C."/>
            <person name="Foster G.D."/>
            <person name="Sonnenberg A.S."/>
            <person name="Cullen D."/>
            <person name="de Vries R.P."/>
            <person name="Lundell T."/>
            <person name="Hibbett D.S."/>
            <person name="Henrissat B."/>
            <person name="Burton K.S."/>
            <person name="Kerrigan R.W."/>
            <person name="Challen M.P."/>
            <person name="Grigoriev I.V."/>
            <person name="Martin F."/>
        </authorList>
    </citation>
    <scope>NUCLEOTIDE SEQUENCE [LARGE SCALE GENOMIC DNA]</scope>
    <source>
        <strain evidence="4">JB137-S8 / ATCC MYA-4627 / FGSC 10392</strain>
    </source>
</reference>
<keyword evidence="1" id="KW-0175">Coiled coil</keyword>
<feature type="coiled-coil region" evidence="1">
    <location>
        <begin position="730"/>
        <end position="757"/>
    </location>
</feature>
<sequence length="766" mass="83742">MADASALERSLCGLTALADDDQLWPRVEQTSHSLANLLRSNDGPVDNRTVLGQTSLTRSIKQLLSRALEVVPVTTESKAAAALELIRVVANLCIDNDENRSQLFEVNVIETVFSLLEAYAEKFSLTQSSPAQISISELKLIRTALGALNNACLGNDEIKKRLNSLEAIHTILRLLHYIYPVGAWITIQRSAPEITEEDWDCRSTVSNWGWKLVNDLKDIKNEAASSSDVQVLPLITPPLAAFTPPAASLESSFFSQAPLLSTLVANDIDVLEEVCTMIESLVLDTEDVRLALARGFSSPAEHSGMPGLSMILEFLELGDYPPIWNNPVVFDDAERKRRQTIFGRCKAALVKAIVEVAGEPKNTDILWNACEEPSPGGPFVYKMVQWIKAYVEEAGDSGGIAVQGLRDDMVIAAALSLGNLAHRSSRATILFSPPYSLAPVLASPLFLSSGTDLKLKHAILAFLKNLALSANQAPIVYRSLREAGLIQQLSDSGIWNDDHDSLGNVVQVNAIAIAKHLCIGDVEHTFALVIPQSTSVPSGLEQIFALVKRTQSIQTMSEGSRALVNVIRSLWSAEPQDQAPSPERQRNRLTATTLVLSQDSADILATLLSRSGRFPTLVNESILALILLSMHYDGAQLVLRALTKPNPEARPPLPEPVSTSPTSDLSSPVVASPKTYPQLHIPRHAVDMLVFVLRNVDNPANYQQEIRINVCALLLQLTKNTPEEDLAQLKRAFRSTLEKLTNKLQSATDKDAMLRENVQKVLSAWA</sequence>
<dbReference type="GeneID" id="18830753"/>
<dbReference type="GO" id="GO:0005085">
    <property type="term" value="F:guanyl-nucleotide exchange factor activity"/>
    <property type="evidence" value="ECO:0007669"/>
    <property type="project" value="InterPro"/>
</dbReference>
<dbReference type="InterPro" id="IPR016024">
    <property type="entry name" value="ARM-type_fold"/>
</dbReference>
<feature type="compositionally biased region" description="Polar residues" evidence="2">
    <location>
        <begin position="657"/>
        <end position="666"/>
    </location>
</feature>